<dbReference type="Gene3D" id="3.40.50.720">
    <property type="entry name" value="NAD(P)-binding Rossmann-like Domain"/>
    <property type="match status" value="1"/>
</dbReference>
<reference evidence="1 3" key="1">
    <citation type="submission" date="2019-06" db="EMBL/GenBank/DDBJ databases">
        <title>Draft genome sequence of the filamentous fungus Phialemoniopsis curvata isolated from diesel fuel.</title>
        <authorList>
            <person name="Varaljay V.A."/>
            <person name="Lyon W.J."/>
            <person name="Crouch A.L."/>
            <person name="Drake C.E."/>
            <person name="Hollomon J.M."/>
            <person name="Nadeau L.J."/>
            <person name="Nunn H.S."/>
            <person name="Stevenson B.S."/>
            <person name="Bojanowski C.L."/>
            <person name="Crookes-Goodson W.J."/>
        </authorList>
    </citation>
    <scope>NUCLEOTIDE SEQUENCE [LARGE SCALE GENOMIC DNA]</scope>
    <source>
        <strain evidence="1 3">D216</strain>
    </source>
</reference>
<proteinExistence type="predicted"/>
<dbReference type="EMBL" id="SKBQ01000008">
    <property type="protein sequence ID" value="TPX07479.1"/>
    <property type="molecule type" value="Genomic_DNA"/>
</dbReference>
<evidence type="ECO:0000313" key="3">
    <source>
        <dbReference type="Proteomes" id="UP000319257"/>
    </source>
</evidence>
<dbReference type="SUPFAM" id="SSF51735">
    <property type="entry name" value="NAD(P)-binding Rossmann-fold domains"/>
    <property type="match status" value="1"/>
</dbReference>
<gene>
    <name evidence="1" type="ORF">E0L32_002051</name>
    <name evidence="2" type="ORF">E0L32_002082</name>
</gene>
<dbReference type="InterPro" id="IPR036291">
    <property type="entry name" value="NAD(P)-bd_dom_sf"/>
</dbReference>
<dbReference type="EMBL" id="SKBQ01000008">
    <property type="protein sequence ID" value="TPX07448.1"/>
    <property type="molecule type" value="Genomic_DNA"/>
</dbReference>
<dbReference type="InParanoid" id="A0A507ARF1"/>
<evidence type="ECO:0008006" key="4">
    <source>
        <dbReference type="Google" id="ProtNLM"/>
    </source>
</evidence>
<keyword evidence="3" id="KW-1185">Reference proteome</keyword>
<accession>A0A507ARF1</accession>
<dbReference type="GeneID" id="41969498"/>
<comment type="caution">
    <text evidence="1">The sequence shown here is derived from an EMBL/GenBank/DDBJ whole genome shotgun (WGS) entry which is preliminary data.</text>
</comment>
<dbReference type="OrthoDB" id="2129491at2759"/>
<sequence>MLDNHSIDAVYIALPPALHYEWVLKAIDEEHHLHDNIAIIYYMIPRERIRFDDELGGGKMLGLGTCSMYVLRYLAGAEPEECIECKIRTRLLPTSFVTKPPVFPSAFPAQCDIR</sequence>
<evidence type="ECO:0000313" key="1">
    <source>
        <dbReference type="EMBL" id="TPX07448.1"/>
    </source>
</evidence>
<organism evidence="1 3">
    <name type="scientific">Thyridium curvatum</name>
    <dbReference type="NCBI Taxonomy" id="1093900"/>
    <lineage>
        <taxon>Eukaryota</taxon>
        <taxon>Fungi</taxon>
        <taxon>Dikarya</taxon>
        <taxon>Ascomycota</taxon>
        <taxon>Pezizomycotina</taxon>
        <taxon>Sordariomycetes</taxon>
        <taxon>Sordariomycetidae</taxon>
        <taxon>Thyridiales</taxon>
        <taxon>Thyridiaceae</taxon>
        <taxon>Thyridium</taxon>
    </lineage>
</organism>
<dbReference type="STRING" id="1093900.A0A507ARF1"/>
<evidence type="ECO:0000313" key="2">
    <source>
        <dbReference type="EMBL" id="TPX07479.1"/>
    </source>
</evidence>
<dbReference type="RefSeq" id="XP_030989159.1">
    <property type="nucleotide sequence ID" value="XM_031136199.1"/>
</dbReference>
<dbReference type="Proteomes" id="UP000319257">
    <property type="component" value="Unassembled WGS sequence"/>
</dbReference>
<protein>
    <recommendedName>
        <fullName evidence="4">Gfo/Idh/MocA-like oxidoreductase N-terminal domain-containing protein</fullName>
    </recommendedName>
</protein>
<name>A0A507ARF1_9PEZI</name>
<dbReference type="AlphaFoldDB" id="A0A507ARF1"/>